<comment type="caution">
    <text evidence="2">The sequence shown here is derived from an EMBL/GenBank/DDBJ whole genome shotgun (WGS) entry which is preliminary data.</text>
</comment>
<protein>
    <submittedName>
        <fullName evidence="2">Uncharacterized protein</fullName>
    </submittedName>
</protein>
<feature type="compositionally biased region" description="Basic residues" evidence="1">
    <location>
        <begin position="23"/>
        <end position="52"/>
    </location>
</feature>
<organism evidence="2">
    <name type="scientific">marine sediment metagenome</name>
    <dbReference type="NCBI Taxonomy" id="412755"/>
    <lineage>
        <taxon>unclassified sequences</taxon>
        <taxon>metagenomes</taxon>
        <taxon>ecological metagenomes</taxon>
    </lineage>
</organism>
<reference evidence="2" key="1">
    <citation type="journal article" date="2015" name="Nature">
        <title>Complex archaea that bridge the gap between prokaryotes and eukaryotes.</title>
        <authorList>
            <person name="Spang A."/>
            <person name="Saw J.H."/>
            <person name="Jorgensen S.L."/>
            <person name="Zaremba-Niedzwiedzka K."/>
            <person name="Martijn J."/>
            <person name="Lind A.E."/>
            <person name="van Eijk R."/>
            <person name="Schleper C."/>
            <person name="Guy L."/>
            <person name="Ettema T.J."/>
        </authorList>
    </citation>
    <scope>NUCLEOTIDE SEQUENCE</scope>
</reference>
<gene>
    <name evidence="2" type="ORF">LCGC14_0251940</name>
</gene>
<evidence type="ECO:0000313" key="2">
    <source>
        <dbReference type="EMBL" id="KKN88122.1"/>
    </source>
</evidence>
<dbReference type="AlphaFoldDB" id="A0A0F9UL04"/>
<proteinExistence type="predicted"/>
<accession>A0A0F9UL04</accession>
<name>A0A0F9UL04_9ZZZZ</name>
<feature type="region of interest" description="Disordered" evidence="1">
    <location>
        <begin position="17"/>
        <end position="52"/>
    </location>
</feature>
<dbReference type="EMBL" id="LAZR01000131">
    <property type="protein sequence ID" value="KKN88122.1"/>
    <property type="molecule type" value="Genomic_DNA"/>
</dbReference>
<evidence type="ECO:0000256" key="1">
    <source>
        <dbReference type="SAM" id="MobiDB-lite"/>
    </source>
</evidence>
<sequence>MTRAPTKMIDGVTVLDNESGNKFFHKHKSPKARLSKRKNRKRTKVSRKRNRR</sequence>